<feature type="compositionally biased region" description="Polar residues" evidence="9">
    <location>
        <begin position="441"/>
        <end position="462"/>
    </location>
</feature>
<feature type="domain" description="Reverse transcriptase RNase H-like" evidence="12">
    <location>
        <begin position="797"/>
        <end position="897"/>
    </location>
</feature>
<dbReference type="CDD" id="cd09274">
    <property type="entry name" value="RNase_HI_RT_Ty3"/>
    <property type="match status" value="1"/>
</dbReference>
<sequence>MICSSFVALKKTIAQHFSRRTNNALCLSLGNNCCTVPRNSAASLTFKDRSPFFFLSVRKTDFKALSFRVTAYIEYEYQYLLGSQEENDQKSEHLDSEIPEPFVTPSTESYGTASEPEPPKITEPIYPYEKEDEDTECASLEDSDTILEGSKDSEANLADITSILMADAESSRQPQEQVAENIEGEESDSDSETAEPTVLQPDISNTKPVTGPWFTFDDVPVIKRRERLHTFSAWIDLQLTREGATLSKVLKEFASRFTGTLRDWFQSLGDYRQVQFSQATHPSIVLGAIHQEFIGDASLINKMASQVYFAMKCCSLKRKDLDFHFKRMSEKFYMLNGLNDPNLKHVFLASLPQELQPEIQRIITSTRRDVTQLSLGHFARRCPNKKEKSAKMVSQILQISETTLDDTYIESLYSEQDEQTEDTVFAIHDISSDEEDEHSSVDASKLNSGSCNSSPTGATKTMLNPEVLPDDAWRTHYEYFQAADGQRFSTSLITKKPIGIRFFPECIIWMHVIDSKLHGRDLLIDFKHPHPLWKNPEFFIQLPFKLNEDANPIKASHPGMTPDDLVLAREECNQLLALGLIEPTKSNWACPAFYVNKRTEQIRGKKRYKTAFCLPNAQYQWTVMPFGLKVAPSLFQKAMIKIFEPILHTTLIYIDDILLYTQDQPTHEKLLQQFYDIVQAHGVMLSDKKCFIGQPNLDFLGMKFIDGRYQPGPHITQELLKFPEENLTTKEIQQFLGIVNYIKDFIPKCSRYTSQLSKLLKKEPPPWGQAQTMALQKLKQVCQQPLPLKIPSTGHRILQTDASNKFWGAILIEEENGKKHFCGHASGQFKDSEKHYHAVYKEILAIKYGIKKFEFHLIRHHFTIIMDNTSFPKIMDLKNKGVPEPQLLRLKDWFSKYQFTVKHIKGDSNLIPDFLSRPTGIHLISPTGTIPIFMASSSSSTSRSPLTFAPGFFHDLKNIREYALDNMIRYLARLLSDTDIPPGRGCFRPDYPFLNVITLPGPGLPEDGLWFLWCLAALYYLPIEIRLAQMIDHLRDIKNGKSHIWILLSWFDDIAAWNKQFQQTLDEGKSYSIIILHRPYYEGTGEANCLLRMTFSSSKSQLIISKAASGLRDSLLETLGFQEGHLPVRYLGLPLISARLSIADCQPLLQKIDSRIKGWEGVQLSFAGRVQLIKSVLVSLEVYWAMAFILPKGIIKEMIKRLRTFLWKGTSSSGYPKVAWEVVCRPIEEGGQGIKDIFAHNRALMSKHLWAVIKQDRTSIWVDWISQVRLRDCSIGQLRITKEPGLAKMLTLRHTLLSHIHFQVGDGTSFLLWHDPWHPLGPLITRFPRGPQITNTGPLNKLSVVMKDGQWNWLMITDIACLEITYMLPPILESQDKINWKSNYGSFTTSTAYDLFRPPGPKVFWYSLMLGPFKIPKNCFILWLAIMGRLSTLDKPWLQHTDSNYILCQDGVPETHDHLFFTCSFSRRCLTVIRQQIPFLWPHRDWQRGIHWASSRWRGKHVVNAAFRSLLASLVYHIWQERNSR</sequence>
<gene>
    <name evidence="13" type="ORF">Sango_3020400</name>
</gene>
<feature type="domain" description="Reverse transcriptase" evidence="10">
    <location>
        <begin position="610"/>
        <end position="704"/>
    </location>
</feature>
<comment type="caution">
    <text evidence="13">The sequence shown here is derived from an EMBL/GenBank/DDBJ whole genome shotgun (WGS) entry which is preliminary data.</text>
</comment>
<evidence type="ECO:0000256" key="3">
    <source>
        <dbReference type="ARBA" id="ARBA00022695"/>
    </source>
</evidence>
<feature type="region of interest" description="Disordered" evidence="9">
    <location>
        <begin position="86"/>
        <end position="125"/>
    </location>
</feature>
<evidence type="ECO:0000259" key="10">
    <source>
        <dbReference type="Pfam" id="PF00078"/>
    </source>
</evidence>
<evidence type="ECO:0000313" key="13">
    <source>
        <dbReference type="EMBL" id="KAK4380913.1"/>
    </source>
</evidence>
<evidence type="ECO:0000259" key="11">
    <source>
        <dbReference type="Pfam" id="PF13966"/>
    </source>
</evidence>
<feature type="compositionally biased region" description="Basic and acidic residues" evidence="9">
    <location>
        <begin position="87"/>
        <end position="96"/>
    </location>
</feature>
<dbReference type="PANTHER" id="PTHR33064:SF37">
    <property type="entry name" value="RIBONUCLEASE H"/>
    <property type="match status" value="1"/>
</dbReference>
<proteinExistence type="predicted"/>
<dbReference type="SUPFAM" id="SSF56672">
    <property type="entry name" value="DNA/RNA polymerases"/>
    <property type="match status" value="1"/>
</dbReference>
<evidence type="ECO:0000256" key="8">
    <source>
        <dbReference type="ARBA" id="ARBA00022918"/>
    </source>
</evidence>
<dbReference type="InterPro" id="IPR026960">
    <property type="entry name" value="RVT-Znf"/>
</dbReference>
<dbReference type="Pfam" id="PF17917">
    <property type="entry name" value="RT_RNaseH"/>
    <property type="match status" value="1"/>
</dbReference>
<organism evidence="13 14">
    <name type="scientific">Sesamum angolense</name>
    <dbReference type="NCBI Taxonomy" id="2727404"/>
    <lineage>
        <taxon>Eukaryota</taxon>
        <taxon>Viridiplantae</taxon>
        <taxon>Streptophyta</taxon>
        <taxon>Embryophyta</taxon>
        <taxon>Tracheophyta</taxon>
        <taxon>Spermatophyta</taxon>
        <taxon>Magnoliopsida</taxon>
        <taxon>eudicotyledons</taxon>
        <taxon>Gunneridae</taxon>
        <taxon>Pentapetalae</taxon>
        <taxon>asterids</taxon>
        <taxon>lamiids</taxon>
        <taxon>Lamiales</taxon>
        <taxon>Pedaliaceae</taxon>
        <taxon>Sesamum</taxon>
    </lineage>
</organism>
<feature type="domain" description="Reverse transcriptase zinc-binding" evidence="11">
    <location>
        <begin position="1387"/>
        <end position="1468"/>
    </location>
</feature>
<dbReference type="InterPro" id="IPR043502">
    <property type="entry name" value="DNA/RNA_pol_sf"/>
</dbReference>
<evidence type="ECO:0000256" key="9">
    <source>
        <dbReference type="SAM" id="MobiDB-lite"/>
    </source>
</evidence>
<dbReference type="InterPro" id="IPR000477">
    <property type="entry name" value="RT_dom"/>
</dbReference>
<feature type="region of interest" description="Disordered" evidence="9">
    <location>
        <begin position="433"/>
        <end position="463"/>
    </location>
</feature>
<keyword evidence="3" id="KW-0548">Nucleotidyltransferase</keyword>
<dbReference type="Pfam" id="PF13966">
    <property type="entry name" value="zf-RVT"/>
    <property type="match status" value="1"/>
</dbReference>
<name>A0AAE1T3I8_9LAMI</name>
<feature type="region of interest" description="Disordered" evidence="9">
    <location>
        <begin position="166"/>
        <end position="206"/>
    </location>
</feature>
<evidence type="ECO:0000259" key="12">
    <source>
        <dbReference type="Pfam" id="PF17917"/>
    </source>
</evidence>
<keyword evidence="8" id="KW-0695">RNA-directed DNA polymerase</keyword>
<dbReference type="Gene3D" id="3.10.10.10">
    <property type="entry name" value="HIV Type 1 Reverse Transcriptase, subunit A, domain 1"/>
    <property type="match status" value="2"/>
</dbReference>
<evidence type="ECO:0000256" key="1">
    <source>
        <dbReference type="ARBA" id="ARBA00022670"/>
    </source>
</evidence>
<keyword evidence="14" id="KW-1185">Reference proteome</keyword>
<keyword evidence="4" id="KW-0540">Nuclease</keyword>
<keyword evidence="7" id="KW-0378">Hydrolase</keyword>
<dbReference type="Pfam" id="PF00078">
    <property type="entry name" value="RVT_1"/>
    <property type="match status" value="1"/>
</dbReference>
<keyword evidence="5" id="KW-0064">Aspartyl protease</keyword>
<reference evidence="13" key="1">
    <citation type="submission" date="2020-06" db="EMBL/GenBank/DDBJ databases">
        <authorList>
            <person name="Li T."/>
            <person name="Hu X."/>
            <person name="Zhang T."/>
            <person name="Song X."/>
            <person name="Zhang H."/>
            <person name="Dai N."/>
            <person name="Sheng W."/>
            <person name="Hou X."/>
            <person name="Wei L."/>
        </authorList>
    </citation>
    <scope>NUCLEOTIDE SEQUENCE</scope>
    <source>
        <strain evidence="13">K16</strain>
        <tissue evidence="13">Leaf</tissue>
    </source>
</reference>
<keyword evidence="1" id="KW-0645">Protease</keyword>
<dbReference type="EMBL" id="JACGWL010001002">
    <property type="protein sequence ID" value="KAK4380913.1"/>
    <property type="molecule type" value="Genomic_DNA"/>
</dbReference>
<dbReference type="PANTHER" id="PTHR33064">
    <property type="entry name" value="POL PROTEIN"/>
    <property type="match status" value="1"/>
</dbReference>
<accession>A0AAE1T3I8</accession>
<feature type="compositionally biased region" description="Acidic residues" evidence="9">
    <location>
        <begin position="182"/>
        <end position="193"/>
    </location>
</feature>
<dbReference type="Gene3D" id="3.30.70.270">
    <property type="match status" value="2"/>
</dbReference>
<evidence type="ECO:0000313" key="14">
    <source>
        <dbReference type="Proteomes" id="UP001289374"/>
    </source>
</evidence>
<evidence type="ECO:0000256" key="5">
    <source>
        <dbReference type="ARBA" id="ARBA00022750"/>
    </source>
</evidence>
<evidence type="ECO:0000256" key="6">
    <source>
        <dbReference type="ARBA" id="ARBA00022759"/>
    </source>
</evidence>
<reference evidence="13" key="2">
    <citation type="journal article" date="2024" name="Plant">
        <title>Genomic evolution and insights into agronomic trait innovations of Sesamum species.</title>
        <authorList>
            <person name="Miao H."/>
            <person name="Wang L."/>
            <person name="Qu L."/>
            <person name="Liu H."/>
            <person name="Sun Y."/>
            <person name="Le M."/>
            <person name="Wang Q."/>
            <person name="Wei S."/>
            <person name="Zheng Y."/>
            <person name="Lin W."/>
            <person name="Duan Y."/>
            <person name="Cao H."/>
            <person name="Xiong S."/>
            <person name="Wang X."/>
            <person name="Wei L."/>
            <person name="Li C."/>
            <person name="Ma Q."/>
            <person name="Ju M."/>
            <person name="Zhao R."/>
            <person name="Li G."/>
            <person name="Mu C."/>
            <person name="Tian Q."/>
            <person name="Mei H."/>
            <person name="Zhang T."/>
            <person name="Gao T."/>
            <person name="Zhang H."/>
        </authorList>
    </citation>
    <scope>NUCLEOTIDE SEQUENCE</scope>
    <source>
        <strain evidence="13">K16</strain>
    </source>
</reference>
<dbReference type="InterPro" id="IPR043128">
    <property type="entry name" value="Rev_trsase/Diguanyl_cyclase"/>
</dbReference>
<dbReference type="Proteomes" id="UP001289374">
    <property type="component" value="Unassembled WGS sequence"/>
</dbReference>
<dbReference type="InterPro" id="IPR041373">
    <property type="entry name" value="RT_RNaseH"/>
</dbReference>
<evidence type="ECO:0000256" key="7">
    <source>
        <dbReference type="ARBA" id="ARBA00022801"/>
    </source>
</evidence>
<keyword evidence="6" id="KW-0255">Endonuclease</keyword>
<dbReference type="InterPro" id="IPR051320">
    <property type="entry name" value="Viral_Replic_Matur_Polypro"/>
</dbReference>
<dbReference type="CDD" id="cd01647">
    <property type="entry name" value="RT_LTR"/>
    <property type="match status" value="1"/>
</dbReference>
<evidence type="ECO:0000256" key="4">
    <source>
        <dbReference type="ARBA" id="ARBA00022722"/>
    </source>
</evidence>
<keyword evidence="2" id="KW-0808">Transferase</keyword>
<protein>
    <submittedName>
        <fullName evidence="13">Polyprotein</fullName>
    </submittedName>
</protein>
<evidence type="ECO:0000256" key="2">
    <source>
        <dbReference type="ARBA" id="ARBA00022679"/>
    </source>
</evidence>